<evidence type="ECO:0000259" key="2">
    <source>
        <dbReference type="Pfam" id="PF02775"/>
    </source>
</evidence>
<dbReference type="InterPro" id="IPR051479">
    <property type="entry name" value="PorB-like"/>
</dbReference>
<dbReference type="Gene3D" id="3.40.50.970">
    <property type="match status" value="2"/>
</dbReference>
<dbReference type="SUPFAM" id="SSF52518">
    <property type="entry name" value="Thiamin diphosphate-binding fold (THDP-binding)"/>
    <property type="match status" value="1"/>
</dbReference>
<dbReference type="EMBL" id="PHEX01000014">
    <property type="protein sequence ID" value="PKQ28504.1"/>
    <property type="molecule type" value="Genomic_DNA"/>
</dbReference>
<evidence type="ECO:0000313" key="4">
    <source>
        <dbReference type="Proteomes" id="UP000233654"/>
    </source>
</evidence>
<dbReference type="GO" id="GO:0043807">
    <property type="term" value="F:3-methyl-2-oxobutanoate dehydrogenase (ferredoxin) activity"/>
    <property type="evidence" value="ECO:0007669"/>
    <property type="project" value="UniProtKB-EC"/>
</dbReference>
<dbReference type="InterPro" id="IPR029061">
    <property type="entry name" value="THDP-binding"/>
</dbReference>
<dbReference type="CDD" id="cd03376">
    <property type="entry name" value="TPP_PFOR_porB_like"/>
    <property type="match status" value="1"/>
</dbReference>
<protein>
    <submittedName>
        <fullName evidence="3">2-ketoisovalerate ferredoxin oxidoreductase</fullName>
        <ecNumber evidence="3">1.2.7.7</ecNumber>
    </submittedName>
</protein>
<dbReference type="Proteomes" id="UP000233654">
    <property type="component" value="Unassembled WGS sequence"/>
</dbReference>
<reference evidence="3 4" key="1">
    <citation type="journal article" date="2017" name="ISME J.">
        <title>Potential for microbial H2 and metal transformations associated with novel bacteria and archaea in deep terrestrial subsurface sediments.</title>
        <authorList>
            <person name="Hernsdorf A.W."/>
            <person name="Amano Y."/>
            <person name="Miyakawa K."/>
            <person name="Ise K."/>
            <person name="Suzuki Y."/>
            <person name="Anantharaman K."/>
            <person name="Probst A."/>
            <person name="Burstein D."/>
            <person name="Thomas B.C."/>
            <person name="Banfield J.F."/>
        </authorList>
    </citation>
    <scope>NUCLEOTIDE SEQUENCE [LARGE SCALE GENOMIC DNA]</scope>
    <source>
        <strain evidence="3">HGW-Actinobacteria-3</strain>
    </source>
</reference>
<sequence>MRLKDLTSEELFLAGSTACQGCPSSLALRIAFKALGKNTILIVVASCTSVVQGAYPLSAINLPVMNVAFATGGASASGVVAGLNALGKRGETGEKPTVLVWAGDGGTYDIGIQSLSGAAERETDFIYVCYNNEMYSNTGTQRSGATPLGAWTTTTPGGKTQHRKDISQIMIAHRIPYVATVSLAYPLDFYQKMLKAMSLKGTRYIEILAPCPPGWKFPSGQMIEVSRMAVQSGMWLLYEHEEGKTRFTAATSRILDGKVKRKPVRDYLETQGRFKQAIASPEGSKAIDRLEEEVSESIRRLQGWVPEYI</sequence>
<accession>A0A2N3G7E3</accession>
<name>A0A2N3G7E3_9ACTN</name>
<dbReference type="GO" id="GO:0030976">
    <property type="term" value="F:thiamine pyrophosphate binding"/>
    <property type="evidence" value="ECO:0007669"/>
    <property type="project" value="InterPro"/>
</dbReference>
<feature type="domain" description="Thiamine pyrophosphate enzyme TPP-binding" evidence="2">
    <location>
        <begin position="64"/>
        <end position="207"/>
    </location>
</feature>
<comment type="caution">
    <text evidence="3">The sequence shown here is derived from an EMBL/GenBank/DDBJ whole genome shotgun (WGS) entry which is preliminary data.</text>
</comment>
<evidence type="ECO:0000256" key="1">
    <source>
        <dbReference type="ARBA" id="ARBA00023002"/>
    </source>
</evidence>
<keyword evidence="1 3" id="KW-0560">Oxidoreductase</keyword>
<evidence type="ECO:0000313" key="3">
    <source>
        <dbReference type="EMBL" id="PKQ28504.1"/>
    </source>
</evidence>
<dbReference type="GO" id="GO:0000287">
    <property type="term" value="F:magnesium ion binding"/>
    <property type="evidence" value="ECO:0007669"/>
    <property type="project" value="UniProtKB-ARBA"/>
</dbReference>
<dbReference type="Pfam" id="PF02775">
    <property type="entry name" value="TPP_enzyme_C"/>
    <property type="match status" value="1"/>
</dbReference>
<organism evidence="3 4">
    <name type="scientific">Candidatus Anoxymicrobium japonicum</name>
    <dbReference type="NCBI Taxonomy" id="2013648"/>
    <lineage>
        <taxon>Bacteria</taxon>
        <taxon>Bacillati</taxon>
        <taxon>Actinomycetota</taxon>
        <taxon>Candidatus Geothermincolia</taxon>
        <taxon>Candidatus Geothermincolales</taxon>
        <taxon>Candidatus Anoxymicrobiaceae</taxon>
        <taxon>Candidatus Anoxymicrobium</taxon>
    </lineage>
</organism>
<dbReference type="AlphaFoldDB" id="A0A2N3G7E3"/>
<dbReference type="PANTHER" id="PTHR42897">
    <property type="entry name" value="PYRUVATE SYNTHASE SUBUNIT PORB"/>
    <property type="match status" value="1"/>
</dbReference>
<gene>
    <name evidence="3" type="ORF">CVT63_02395</name>
</gene>
<dbReference type="EC" id="1.2.7.7" evidence="3"/>
<dbReference type="PANTHER" id="PTHR42897:SF1">
    <property type="entry name" value="2-OXOACID OXIDOREDUCTASE (FERREDOXIN)"/>
    <property type="match status" value="1"/>
</dbReference>
<dbReference type="InterPro" id="IPR011766">
    <property type="entry name" value="TPP_enzyme_TPP-bd"/>
</dbReference>
<proteinExistence type="predicted"/>